<dbReference type="Proteomes" id="UP001642409">
    <property type="component" value="Unassembled WGS sequence"/>
</dbReference>
<reference evidence="2" key="1">
    <citation type="submission" date="2023-06" db="EMBL/GenBank/DDBJ databases">
        <authorList>
            <person name="Kurt Z."/>
        </authorList>
    </citation>
    <scope>NUCLEOTIDE SEQUENCE</scope>
</reference>
<proteinExistence type="predicted"/>
<gene>
    <name evidence="3" type="ORF">HINF_LOCUS46661</name>
    <name evidence="2" type="ORF">HINF_LOCUS46678</name>
</gene>
<reference evidence="3 4" key="2">
    <citation type="submission" date="2024-07" db="EMBL/GenBank/DDBJ databases">
        <authorList>
            <person name="Akdeniz Z."/>
        </authorList>
    </citation>
    <scope>NUCLEOTIDE SEQUENCE [LARGE SCALE GENOMIC DNA]</scope>
</reference>
<sequence length="122" mass="13581">MSTSDSWSHTSSHSPSVDSEWLDSNAAKSKLLMHLCGMQSTSDFLSQQGKSGGAGSCISFAIRLLVSGELSYLKWNGITQTVMLKDFPVRVTQIILQLYKQIISIQTNMNYHNIKIVQQNKL</sequence>
<dbReference type="AlphaFoldDB" id="A0AA86QIQ2"/>
<dbReference type="EMBL" id="CAXDID020000207">
    <property type="protein sequence ID" value="CAL6055684.1"/>
    <property type="molecule type" value="Genomic_DNA"/>
</dbReference>
<evidence type="ECO:0000313" key="2">
    <source>
        <dbReference type="EMBL" id="CAI9959033.1"/>
    </source>
</evidence>
<evidence type="ECO:0000313" key="4">
    <source>
        <dbReference type="Proteomes" id="UP001642409"/>
    </source>
</evidence>
<accession>A0AA86QIQ2</accession>
<feature type="compositionally biased region" description="Low complexity" evidence="1">
    <location>
        <begin position="1"/>
        <end position="19"/>
    </location>
</feature>
<evidence type="ECO:0000256" key="1">
    <source>
        <dbReference type="SAM" id="MobiDB-lite"/>
    </source>
</evidence>
<comment type="caution">
    <text evidence="2">The sequence shown here is derived from an EMBL/GenBank/DDBJ whole genome shotgun (WGS) entry which is preliminary data.</text>
</comment>
<protein>
    <submittedName>
        <fullName evidence="3">Hypothetical_protein</fullName>
    </submittedName>
</protein>
<dbReference type="EMBL" id="CATOUU010000914">
    <property type="protein sequence ID" value="CAI9959033.1"/>
    <property type="molecule type" value="Genomic_DNA"/>
</dbReference>
<evidence type="ECO:0000313" key="3">
    <source>
        <dbReference type="EMBL" id="CAL6055684.1"/>
    </source>
</evidence>
<keyword evidence="4" id="KW-1185">Reference proteome</keyword>
<name>A0AA86QIQ2_9EUKA</name>
<feature type="region of interest" description="Disordered" evidence="1">
    <location>
        <begin position="1"/>
        <end position="20"/>
    </location>
</feature>
<organism evidence="2">
    <name type="scientific">Hexamita inflata</name>
    <dbReference type="NCBI Taxonomy" id="28002"/>
    <lineage>
        <taxon>Eukaryota</taxon>
        <taxon>Metamonada</taxon>
        <taxon>Diplomonadida</taxon>
        <taxon>Hexamitidae</taxon>
        <taxon>Hexamitinae</taxon>
        <taxon>Hexamita</taxon>
    </lineage>
</organism>